<dbReference type="InterPro" id="IPR051694">
    <property type="entry name" value="Immunoregulatory_rcpt-like"/>
</dbReference>
<evidence type="ECO:0000256" key="4">
    <source>
        <dbReference type="ARBA" id="ARBA00022989"/>
    </source>
</evidence>
<protein>
    <recommendedName>
        <fullName evidence="9">Yeast cell wall synthesis Kre9/Knh1-like N-terminal domain-containing protein</fullName>
    </recommendedName>
</protein>
<keyword evidence="11" id="KW-1185">Reference proteome</keyword>
<keyword evidence="4 7" id="KW-1133">Transmembrane helix</keyword>
<evidence type="ECO:0000256" key="3">
    <source>
        <dbReference type="ARBA" id="ARBA00022729"/>
    </source>
</evidence>
<keyword evidence="3 8" id="KW-0732">Signal</keyword>
<comment type="caution">
    <text evidence="10">The sequence shown here is derived from an EMBL/GenBank/DDBJ whole genome shotgun (WGS) entry which is preliminary data.</text>
</comment>
<evidence type="ECO:0000256" key="6">
    <source>
        <dbReference type="SAM" id="MobiDB-lite"/>
    </source>
</evidence>
<feature type="compositionally biased region" description="Polar residues" evidence="6">
    <location>
        <begin position="153"/>
        <end position="162"/>
    </location>
</feature>
<evidence type="ECO:0000256" key="7">
    <source>
        <dbReference type="SAM" id="Phobius"/>
    </source>
</evidence>
<evidence type="ECO:0000256" key="8">
    <source>
        <dbReference type="SAM" id="SignalP"/>
    </source>
</evidence>
<evidence type="ECO:0000256" key="5">
    <source>
        <dbReference type="ARBA" id="ARBA00023136"/>
    </source>
</evidence>
<feature type="chain" id="PRO_5042256434" description="Yeast cell wall synthesis Kre9/Knh1-like N-terminal domain-containing protein" evidence="8">
    <location>
        <begin position="19"/>
        <end position="255"/>
    </location>
</feature>
<evidence type="ECO:0000313" key="10">
    <source>
        <dbReference type="EMBL" id="KAF9885248.1"/>
    </source>
</evidence>
<name>A0AAD4CFD5_ASPNN</name>
<dbReference type="PANTHER" id="PTHR15549">
    <property type="entry name" value="PAIRED IMMUNOGLOBULIN-LIKE TYPE 2 RECEPTOR"/>
    <property type="match status" value="1"/>
</dbReference>
<gene>
    <name evidence="10" type="ORF">FE257_000608</name>
</gene>
<feature type="compositionally biased region" description="Pro residues" evidence="6">
    <location>
        <begin position="207"/>
        <end position="221"/>
    </location>
</feature>
<evidence type="ECO:0000256" key="2">
    <source>
        <dbReference type="ARBA" id="ARBA00022692"/>
    </source>
</evidence>
<feature type="region of interest" description="Disordered" evidence="6">
    <location>
        <begin position="121"/>
        <end position="169"/>
    </location>
</feature>
<comment type="subcellular location">
    <subcellularLocation>
        <location evidence="1">Membrane</location>
        <topology evidence="1">Single-pass membrane protein</topology>
    </subcellularLocation>
</comment>
<dbReference type="EMBL" id="VCAU01000100">
    <property type="protein sequence ID" value="KAF9885248.1"/>
    <property type="molecule type" value="Genomic_DNA"/>
</dbReference>
<reference evidence="10" key="2">
    <citation type="submission" date="2020-02" db="EMBL/GenBank/DDBJ databases">
        <authorList>
            <person name="Gilchrist C.L.M."/>
            <person name="Chooi Y.-H."/>
        </authorList>
    </citation>
    <scope>NUCLEOTIDE SEQUENCE</scope>
    <source>
        <strain evidence="10">MST-FP2251</strain>
    </source>
</reference>
<dbReference type="GO" id="GO:0071944">
    <property type="term" value="C:cell periphery"/>
    <property type="evidence" value="ECO:0007669"/>
    <property type="project" value="UniProtKB-ARBA"/>
</dbReference>
<sequence>MTPSFWYLWYLLIVPAYSSYYFTNPPPDSDSDNPIYEIGSVIKIQWIASDGETDNLDLSLWQEGPNIEASVFENVTGLSEYQWTVETDTDLSESNQYYFGLYISGNPDGVAWTHHFNLTEPSVTTSSSTTTPTPTPTTLTTSSTKPTKHAIPTASQTALSEPTSTGSSGLSTGAKAGIGVAIPVAVIAGVAAGIIIARRSKRNTAPSTPPEVAPLQPPPHEILPYATPKNHILPEELPDTSERWSTMAEMPAGQK</sequence>
<evidence type="ECO:0000313" key="11">
    <source>
        <dbReference type="Proteomes" id="UP001194746"/>
    </source>
</evidence>
<feature type="domain" description="Yeast cell wall synthesis Kre9/Knh1-like N-terminal" evidence="9">
    <location>
        <begin position="36"/>
        <end position="118"/>
    </location>
</feature>
<dbReference type="AlphaFoldDB" id="A0AAD4CFD5"/>
<proteinExistence type="predicted"/>
<dbReference type="GO" id="GO:0016020">
    <property type="term" value="C:membrane"/>
    <property type="evidence" value="ECO:0007669"/>
    <property type="project" value="UniProtKB-SubCell"/>
</dbReference>
<accession>A0AAD4CFD5</accession>
<feature type="signal peptide" evidence="8">
    <location>
        <begin position="1"/>
        <end position="18"/>
    </location>
</feature>
<dbReference type="Pfam" id="PF10342">
    <property type="entry name" value="Kre9_KNH"/>
    <property type="match status" value="1"/>
</dbReference>
<organism evidence="10 11">
    <name type="scientific">Aspergillus nanangensis</name>
    <dbReference type="NCBI Taxonomy" id="2582783"/>
    <lineage>
        <taxon>Eukaryota</taxon>
        <taxon>Fungi</taxon>
        <taxon>Dikarya</taxon>
        <taxon>Ascomycota</taxon>
        <taxon>Pezizomycotina</taxon>
        <taxon>Eurotiomycetes</taxon>
        <taxon>Eurotiomycetidae</taxon>
        <taxon>Eurotiales</taxon>
        <taxon>Aspergillaceae</taxon>
        <taxon>Aspergillus</taxon>
        <taxon>Aspergillus subgen. Circumdati</taxon>
    </lineage>
</organism>
<keyword evidence="5 7" id="KW-0472">Membrane</keyword>
<evidence type="ECO:0000259" key="9">
    <source>
        <dbReference type="Pfam" id="PF10342"/>
    </source>
</evidence>
<feature type="transmembrane region" description="Helical" evidence="7">
    <location>
        <begin position="176"/>
        <end position="197"/>
    </location>
</feature>
<evidence type="ECO:0000256" key="1">
    <source>
        <dbReference type="ARBA" id="ARBA00004167"/>
    </source>
</evidence>
<feature type="region of interest" description="Disordered" evidence="6">
    <location>
        <begin position="202"/>
        <end position="255"/>
    </location>
</feature>
<keyword evidence="2 7" id="KW-0812">Transmembrane</keyword>
<dbReference type="Proteomes" id="UP001194746">
    <property type="component" value="Unassembled WGS sequence"/>
</dbReference>
<reference evidence="10" key="1">
    <citation type="journal article" date="2019" name="Beilstein J. Org. Chem.">
        <title>Nanangenines: drimane sesquiterpenoids as the dominant metabolite cohort of a novel Australian fungus, Aspergillus nanangensis.</title>
        <authorList>
            <person name="Lacey H.J."/>
            <person name="Gilchrist C.L.M."/>
            <person name="Crombie A."/>
            <person name="Kalaitzis J.A."/>
            <person name="Vuong D."/>
            <person name="Rutledge P.J."/>
            <person name="Turner P."/>
            <person name="Pitt J.I."/>
            <person name="Lacey E."/>
            <person name="Chooi Y.H."/>
            <person name="Piggott A.M."/>
        </authorList>
    </citation>
    <scope>NUCLEOTIDE SEQUENCE</scope>
    <source>
        <strain evidence="10">MST-FP2251</strain>
    </source>
</reference>
<feature type="compositionally biased region" description="Low complexity" evidence="6">
    <location>
        <begin position="121"/>
        <end position="145"/>
    </location>
</feature>
<dbReference type="InterPro" id="IPR018466">
    <property type="entry name" value="Kre9/Knh1-like_N"/>
</dbReference>
<dbReference type="PANTHER" id="PTHR15549:SF26">
    <property type="entry name" value="AXIAL BUDDING PATTERN PROTEIN 2-RELATED"/>
    <property type="match status" value="1"/>
</dbReference>